<dbReference type="InterPro" id="IPR021005">
    <property type="entry name" value="Znf_CGNR"/>
</dbReference>
<proteinExistence type="predicted"/>
<dbReference type="PANTHER" id="PTHR35525:SF3">
    <property type="entry name" value="BLL6575 PROTEIN"/>
    <property type="match status" value="1"/>
</dbReference>
<keyword evidence="3" id="KW-1185">Reference proteome</keyword>
<accession>A0A1S1QBM4</accession>
<reference evidence="3" key="1">
    <citation type="submission" date="2016-07" db="EMBL/GenBank/DDBJ databases">
        <title>Frankia sp. NRRL B-16219 Genome sequencing.</title>
        <authorList>
            <person name="Ghodhbane-Gtari F."/>
            <person name="Swanson E."/>
            <person name="Gueddou A."/>
            <person name="Louati M."/>
            <person name="Nouioui I."/>
            <person name="Hezbri K."/>
            <person name="Abebe-Akele F."/>
            <person name="Simpson S."/>
            <person name="Morris K."/>
            <person name="Thomas K."/>
            <person name="Gtari M."/>
            <person name="Tisa L.S."/>
        </authorList>
    </citation>
    <scope>NUCLEOTIDE SEQUENCE [LARGE SCALE GENOMIC DNA]</scope>
    <source>
        <strain evidence="3">NRRL B-16219</strain>
    </source>
</reference>
<dbReference type="AlphaFoldDB" id="A0A1S1QBM4"/>
<feature type="domain" description="Zinc finger CGNR" evidence="1">
    <location>
        <begin position="137"/>
        <end position="180"/>
    </location>
</feature>
<dbReference type="Proteomes" id="UP000179769">
    <property type="component" value="Unassembled WGS sequence"/>
</dbReference>
<organism evidence="2 3">
    <name type="scientific">Parafrankia soli</name>
    <dbReference type="NCBI Taxonomy" id="2599596"/>
    <lineage>
        <taxon>Bacteria</taxon>
        <taxon>Bacillati</taxon>
        <taxon>Actinomycetota</taxon>
        <taxon>Actinomycetes</taxon>
        <taxon>Frankiales</taxon>
        <taxon>Frankiaceae</taxon>
        <taxon>Parafrankia</taxon>
    </lineage>
</organism>
<dbReference type="Pfam" id="PF11706">
    <property type="entry name" value="zf-CGNR"/>
    <property type="match status" value="1"/>
</dbReference>
<dbReference type="Pfam" id="PF07336">
    <property type="entry name" value="ABATE"/>
    <property type="match status" value="1"/>
</dbReference>
<dbReference type="PANTHER" id="PTHR35525">
    <property type="entry name" value="BLL6575 PROTEIN"/>
    <property type="match status" value="1"/>
</dbReference>
<evidence type="ECO:0000313" key="3">
    <source>
        <dbReference type="Proteomes" id="UP000179769"/>
    </source>
</evidence>
<evidence type="ECO:0000259" key="1">
    <source>
        <dbReference type="Pfam" id="PF11706"/>
    </source>
</evidence>
<sequence length="181" mass="20012">MNFHFLSSRLCLSFTATVGERWRRNFERLPQPADLGRWFVAAGLLDVPPAVTEEGLHSARRLREAIYRTALAGTRDEPGVDGDRRVINAHARRGGLAPQLTARRSVELRPGRSPAADALATVARDAVDLLGGPDITRVRECASHDCALLFLDTSRPGRRRWCSDRACGNRARAAAHRARHS</sequence>
<evidence type="ECO:0000313" key="2">
    <source>
        <dbReference type="EMBL" id="OHV32223.1"/>
    </source>
</evidence>
<dbReference type="InterPro" id="IPR010852">
    <property type="entry name" value="ABATE"/>
</dbReference>
<name>A0A1S1QBM4_9ACTN</name>
<dbReference type="EMBL" id="MAXA01000158">
    <property type="protein sequence ID" value="OHV32223.1"/>
    <property type="molecule type" value="Genomic_DNA"/>
</dbReference>
<dbReference type="InterPro" id="IPR023286">
    <property type="entry name" value="ABATE_dom_sf"/>
</dbReference>
<dbReference type="Gene3D" id="1.10.3300.10">
    <property type="entry name" value="Jann2411-like domain"/>
    <property type="match status" value="1"/>
</dbReference>
<dbReference type="OrthoDB" id="123307at2"/>
<dbReference type="SUPFAM" id="SSF160904">
    <property type="entry name" value="Jann2411-like"/>
    <property type="match status" value="1"/>
</dbReference>
<comment type="caution">
    <text evidence="2">The sequence shown here is derived from an EMBL/GenBank/DDBJ whole genome shotgun (WGS) entry which is preliminary data.</text>
</comment>
<protein>
    <recommendedName>
        <fullName evidence="1">Zinc finger CGNR domain-containing protein</fullName>
    </recommendedName>
</protein>
<gene>
    <name evidence="2" type="ORF">BBK14_15745</name>
</gene>